<proteinExistence type="predicted"/>
<protein>
    <recommendedName>
        <fullName evidence="4">Transmembrane protein</fullName>
    </recommendedName>
</protein>
<keyword evidence="1" id="KW-1133">Transmembrane helix</keyword>
<comment type="caution">
    <text evidence="2">The sequence shown here is derived from an EMBL/GenBank/DDBJ whole genome shotgun (WGS) entry which is preliminary data.</text>
</comment>
<name>A0ABR1XHC5_9PEZI</name>
<evidence type="ECO:0000313" key="3">
    <source>
        <dbReference type="Proteomes" id="UP001456524"/>
    </source>
</evidence>
<feature type="transmembrane region" description="Helical" evidence="1">
    <location>
        <begin position="123"/>
        <end position="147"/>
    </location>
</feature>
<dbReference type="EMBL" id="JBBWUH010000011">
    <property type="protein sequence ID" value="KAK8154726.1"/>
    <property type="molecule type" value="Genomic_DNA"/>
</dbReference>
<accession>A0ABR1XHC5</accession>
<keyword evidence="1" id="KW-0812">Transmembrane</keyword>
<evidence type="ECO:0000313" key="2">
    <source>
        <dbReference type="EMBL" id="KAK8154726.1"/>
    </source>
</evidence>
<organism evidence="2 3">
    <name type="scientific">Phyllosticta citrichinensis</name>
    <dbReference type="NCBI Taxonomy" id="1130410"/>
    <lineage>
        <taxon>Eukaryota</taxon>
        <taxon>Fungi</taxon>
        <taxon>Dikarya</taxon>
        <taxon>Ascomycota</taxon>
        <taxon>Pezizomycotina</taxon>
        <taxon>Dothideomycetes</taxon>
        <taxon>Dothideomycetes incertae sedis</taxon>
        <taxon>Botryosphaeriales</taxon>
        <taxon>Phyllostictaceae</taxon>
        <taxon>Phyllosticta</taxon>
    </lineage>
</organism>
<sequence>MPREERACMHACMHISMPRATQVQDGCLCANEAGRVLEDFRFPFQPLIGLCFPRYSTLALPHLPFFPFVGSVCLSFVFPLSPPFLIPLGLVSVILILARLAWHSGWLGSARLGAPLVLHRIPTGPAFLVVLLVLLHVFFLAFVFFFLGPGDSPPIRLHHTHYTRSLNNALSFPLSFLVILLSCFSSKLFVVVFFPLVAAPDDWWRTAGARQESTKPFSKIALHWSAAESQKERV</sequence>
<gene>
    <name evidence="2" type="ORF">IWX90DRAFT_64129</name>
</gene>
<keyword evidence="3" id="KW-1185">Reference proteome</keyword>
<dbReference type="Proteomes" id="UP001456524">
    <property type="component" value="Unassembled WGS sequence"/>
</dbReference>
<feature type="transmembrane region" description="Helical" evidence="1">
    <location>
        <begin position="84"/>
        <end position="102"/>
    </location>
</feature>
<evidence type="ECO:0000256" key="1">
    <source>
        <dbReference type="SAM" id="Phobius"/>
    </source>
</evidence>
<keyword evidence="1" id="KW-0472">Membrane</keyword>
<feature type="transmembrane region" description="Helical" evidence="1">
    <location>
        <begin position="58"/>
        <end position="78"/>
    </location>
</feature>
<feature type="transmembrane region" description="Helical" evidence="1">
    <location>
        <begin position="174"/>
        <end position="197"/>
    </location>
</feature>
<evidence type="ECO:0008006" key="4">
    <source>
        <dbReference type="Google" id="ProtNLM"/>
    </source>
</evidence>
<reference evidence="2 3" key="1">
    <citation type="journal article" date="2022" name="G3 (Bethesda)">
        <title>Enemy or ally: a genomic approach to elucidate the lifestyle of Phyllosticta citrichinaensis.</title>
        <authorList>
            <person name="Buijs V.A."/>
            <person name="Groenewald J.Z."/>
            <person name="Haridas S."/>
            <person name="LaButti K.M."/>
            <person name="Lipzen A."/>
            <person name="Martin F.M."/>
            <person name="Barry K."/>
            <person name="Grigoriev I.V."/>
            <person name="Crous P.W."/>
            <person name="Seidl M.F."/>
        </authorList>
    </citation>
    <scope>NUCLEOTIDE SEQUENCE [LARGE SCALE GENOMIC DNA]</scope>
    <source>
        <strain evidence="2 3">CBS 129764</strain>
    </source>
</reference>